<evidence type="ECO:0000313" key="2">
    <source>
        <dbReference type="Proteomes" id="UP000616151"/>
    </source>
</evidence>
<dbReference type="Proteomes" id="UP000616151">
    <property type="component" value="Unassembled WGS sequence"/>
</dbReference>
<dbReference type="EMBL" id="JAENHL010000007">
    <property type="protein sequence ID" value="MBK1867555.1"/>
    <property type="molecule type" value="Genomic_DNA"/>
</dbReference>
<accession>A0ACC5R4N1</accession>
<reference evidence="1" key="1">
    <citation type="submission" date="2021-01" db="EMBL/GenBank/DDBJ databases">
        <authorList>
            <person name="Sun Q."/>
        </authorList>
    </citation>
    <scope>NUCLEOTIDE SEQUENCE</scope>
    <source>
        <strain evidence="1">YIM B02566</strain>
    </source>
</reference>
<evidence type="ECO:0000313" key="1">
    <source>
        <dbReference type="EMBL" id="MBK1867555.1"/>
    </source>
</evidence>
<organism evidence="1 2">
    <name type="scientific">Taklimakanibacter albus</name>
    <dbReference type="NCBI Taxonomy" id="2800327"/>
    <lineage>
        <taxon>Bacteria</taxon>
        <taxon>Pseudomonadati</taxon>
        <taxon>Pseudomonadota</taxon>
        <taxon>Alphaproteobacteria</taxon>
        <taxon>Hyphomicrobiales</taxon>
        <taxon>Aestuariivirgaceae</taxon>
        <taxon>Taklimakanibacter</taxon>
    </lineage>
</organism>
<comment type="caution">
    <text evidence="1">The sequence shown here is derived from an EMBL/GenBank/DDBJ whole genome shotgun (WGS) entry which is preliminary data.</text>
</comment>
<keyword evidence="2" id="KW-1185">Reference proteome</keyword>
<name>A0ACC5R4N1_9HYPH</name>
<proteinExistence type="predicted"/>
<gene>
    <name evidence="1" type="ORF">JHL16_14450</name>
</gene>
<sequence>MTDVVENREQTLLDKLFASQAFWVTIALAILYVGMALYEPNAFGTVENLANMTRNFAPFGIMAIGMTVVIITGGIDLSIGSIMGLVAIVAGLFLTWEYPWYIAFGAGLAAGLICGAVSGFFVAYVGMSSFVVTLGMMAIARSLAIVFSGNQMLYKFGPDAPIVKAIGQWRWPLHTPDSWLPHWLPQLSSHFWTMIIFALVAGFAFNFTAWGRHLFAIGGNEQAARLTGVPVDRIKFFAYVFSAFTASIASLLILGYSGSAINALGQSYELRVIAATVIGGANLMGGAGTAFGAVVGSALLEVIRNALLMAGIDSNWQGAFVGAFIILAVLLGMQSGGKSLIAATIERILPRKHR</sequence>
<protein>
    <submittedName>
        <fullName evidence="1">ABC transporter permease</fullName>
    </submittedName>
</protein>